<dbReference type="AlphaFoldDB" id="C4IZV6"/>
<protein>
    <submittedName>
        <fullName evidence="2">Uncharacterized protein</fullName>
    </submittedName>
</protein>
<feature type="compositionally biased region" description="Basic and acidic residues" evidence="1">
    <location>
        <begin position="175"/>
        <end position="184"/>
    </location>
</feature>
<evidence type="ECO:0000313" key="2">
    <source>
        <dbReference type="EMBL" id="ACR34456.1"/>
    </source>
</evidence>
<evidence type="ECO:0000256" key="1">
    <source>
        <dbReference type="SAM" id="MobiDB-lite"/>
    </source>
</evidence>
<proteinExistence type="evidence at transcript level"/>
<sequence>MLVVSKSSRKQAQRKQRIAHLVELNGRCLKWLARGHFVRFCKQGTRCFCCKALGHRSYNFPEGDSLQATRHAVRVLVWEWLTPEFFREPACHGFVLRTSVWLRLKDHVGRRVLKPNAVWRLKDHAGRRMSKPNAIWKRISPSGVEIGGSWCVVSEVAAPSNGLHQQGQNPVSAEPRGDDLSPRP</sequence>
<dbReference type="EMBL" id="BT084103">
    <property type="protein sequence ID" value="ACR34456.1"/>
    <property type="molecule type" value="mRNA"/>
</dbReference>
<accession>C4IZV6</accession>
<dbReference type="KEGG" id="zma:100384740"/>
<feature type="compositionally biased region" description="Polar residues" evidence="1">
    <location>
        <begin position="162"/>
        <end position="171"/>
    </location>
</feature>
<organism evidence="2">
    <name type="scientific">Zea mays</name>
    <name type="common">Maize</name>
    <dbReference type="NCBI Taxonomy" id="4577"/>
    <lineage>
        <taxon>Eukaryota</taxon>
        <taxon>Viridiplantae</taxon>
        <taxon>Streptophyta</taxon>
        <taxon>Embryophyta</taxon>
        <taxon>Tracheophyta</taxon>
        <taxon>Spermatophyta</taxon>
        <taxon>Magnoliopsida</taxon>
        <taxon>Liliopsida</taxon>
        <taxon>Poales</taxon>
        <taxon>Poaceae</taxon>
        <taxon>PACMAD clade</taxon>
        <taxon>Panicoideae</taxon>
        <taxon>Andropogonodae</taxon>
        <taxon>Andropogoneae</taxon>
        <taxon>Tripsacinae</taxon>
        <taxon>Zea</taxon>
    </lineage>
</organism>
<reference evidence="2" key="1">
    <citation type="journal article" date="2009" name="PLoS Genet.">
        <title>Sequencing, mapping, and analysis of 27,455 maize full-length cDNAs.</title>
        <authorList>
            <person name="Soderlund C."/>
            <person name="Descour A."/>
            <person name="Kudrna D."/>
            <person name="Bomhoff M."/>
            <person name="Boyd L."/>
            <person name="Currie J."/>
            <person name="Angelova A."/>
            <person name="Collura K."/>
            <person name="Wissotski M."/>
            <person name="Ashley E."/>
            <person name="Morrow D."/>
            <person name="Fernandes J."/>
            <person name="Walbot V."/>
            <person name="Yu Y."/>
        </authorList>
    </citation>
    <scope>NUCLEOTIDE SEQUENCE</scope>
    <source>
        <strain evidence="2">B73</strain>
    </source>
</reference>
<dbReference type="GeneID" id="100384740"/>
<dbReference type="RefSeq" id="NP_001170676.1">
    <property type="nucleotide sequence ID" value="NM_001177205.1"/>
</dbReference>
<name>C4IZV6_MAIZE</name>
<feature type="region of interest" description="Disordered" evidence="1">
    <location>
        <begin position="161"/>
        <end position="184"/>
    </location>
</feature>